<comment type="caution">
    <text evidence="4">The sequence shown here is derived from an EMBL/GenBank/DDBJ whole genome shotgun (WGS) entry which is preliminary data.</text>
</comment>
<sequence>MRIDDEAVLWSASPSDRAGRPLLVLLHGYNSHEGDLFGLAPYLPLEPAIASLRAPVDTGYGHAWFPLVVQGEEPAMEGADAAVTAILEWLDRVAPDAASVGLLGFSQGAAMAIELLRRSPGRFAFAVSLAGFVLPGEREGDERMSQLAPPVFWGRGTDDEVVPAASVARTQAWLPTHADLDARIYEGLGHSVSERELADVTAFLRARYPAPPLE</sequence>
<dbReference type="RefSeq" id="WP_122937231.1">
    <property type="nucleotide sequence ID" value="NZ_JBHSNT010000014.1"/>
</dbReference>
<protein>
    <submittedName>
        <fullName evidence="4">Phospholipase</fullName>
    </submittedName>
</protein>
<dbReference type="SUPFAM" id="SSF53474">
    <property type="entry name" value="alpha/beta-Hydrolases"/>
    <property type="match status" value="1"/>
</dbReference>
<dbReference type="InterPro" id="IPR050565">
    <property type="entry name" value="LYPA1-2/EST-like"/>
</dbReference>
<evidence type="ECO:0000313" key="5">
    <source>
        <dbReference type="Proteomes" id="UP000275048"/>
    </source>
</evidence>
<dbReference type="PANTHER" id="PTHR10655">
    <property type="entry name" value="LYSOPHOSPHOLIPASE-RELATED"/>
    <property type="match status" value="1"/>
</dbReference>
<dbReference type="InterPro" id="IPR029058">
    <property type="entry name" value="AB_hydrolase_fold"/>
</dbReference>
<dbReference type="Pfam" id="PF02230">
    <property type="entry name" value="Abhydrolase_2"/>
    <property type="match status" value="1"/>
</dbReference>
<dbReference type="GO" id="GO:0016787">
    <property type="term" value="F:hydrolase activity"/>
    <property type="evidence" value="ECO:0007669"/>
    <property type="project" value="UniProtKB-KW"/>
</dbReference>
<dbReference type="OrthoDB" id="9780848at2"/>
<accession>A0A3M8A9P2</accession>
<dbReference type="Gene3D" id="3.40.50.1820">
    <property type="entry name" value="alpha/beta hydrolase"/>
    <property type="match status" value="1"/>
</dbReference>
<comment type="similarity">
    <text evidence="1">Belongs to the AB hydrolase superfamily. AB hydrolase 2 family.</text>
</comment>
<gene>
    <name evidence="4" type="ORF">EDM22_11690</name>
</gene>
<dbReference type="EMBL" id="RHHB01000022">
    <property type="protein sequence ID" value="RNB47926.1"/>
    <property type="molecule type" value="Genomic_DNA"/>
</dbReference>
<organism evidence="4 5">
    <name type="scientific">Agromyces tardus</name>
    <dbReference type="NCBI Taxonomy" id="2583849"/>
    <lineage>
        <taxon>Bacteria</taxon>
        <taxon>Bacillati</taxon>
        <taxon>Actinomycetota</taxon>
        <taxon>Actinomycetes</taxon>
        <taxon>Micrococcales</taxon>
        <taxon>Microbacteriaceae</taxon>
        <taxon>Agromyces</taxon>
    </lineage>
</organism>
<evidence type="ECO:0000256" key="2">
    <source>
        <dbReference type="ARBA" id="ARBA00022801"/>
    </source>
</evidence>
<feature type="domain" description="Phospholipase/carboxylesterase/thioesterase" evidence="3">
    <location>
        <begin position="17"/>
        <end position="206"/>
    </location>
</feature>
<keyword evidence="5" id="KW-1185">Reference proteome</keyword>
<reference evidence="4 5" key="1">
    <citation type="submission" date="2018-10" db="EMBL/GenBank/DDBJ databases">
        <title>Isolation, diversity and antibacterial activity of antinobacteria from the wheat rhizosphere soil.</title>
        <authorList>
            <person name="Sun T."/>
        </authorList>
    </citation>
    <scope>NUCLEOTIDE SEQUENCE [LARGE SCALE GENOMIC DNA]</scope>
    <source>
        <strain evidence="4 5">SJ-23</strain>
    </source>
</reference>
<evidence type="ECO:0000256" key="1">
    <source>
        <dbReference type="ARBA" id="ARBA00006499"/>
    </source>
</evidence>
<dbReference type="AlphaFoldDB" id="A0A3M8A9P2"/>
<dbReference type="InterPro" id="IPR003140">
    <property type="entry name" value="PLipase/COase/thioEstase"/>
</dbReference>
<dbReference type="PANTHER" id="PTHR10655:SF17">
    <property type="entry name" value="LYSOPHOSPHOLIPASE-LIKE PROTEIN 1"/>
    <property type="match status" value="1"/>
</dbReference>
<proteinExistence type="inferred from homology"/>
<keyword evidence="2" id="KW-0378">Hydrolase</keyword>
<evidence type="ECO:0000259" key="3">
    <source>
        <dbReference type="Pfam" id="PF02230"/>
    </source>
</evidence>
<evidence type="ECO:0000313" key="4">
    <source>
        <dbReference type="EMBL" id="RNB47926.1"/>
    </source>
</evidence>
<name>A0A3M8A9P2_9MICO</name>
<dbReference type="Proteomes" id="UP000275048">
    <property type="component" value="Unassembled WGS sequence"/>
</dbReference>